<dbReference type="Gene3D" id="3.30.1220.10">
    <property type="entry name" value="CobW-like, C-terminal domain"/>
    <property type="match status" value="1"/>
</dbReference>
<comment type="catalytic activity">
    <reaction evidence="5">
        <text>GTP + H2O = GDP + phosphate + H(+)</text>
        <dbReference type="Rhea" id="RHEA:19669"/>
        <dbReference type="ChEBI" id="CHEBI:15377"/>
        <dbReference type="ChEBI" id="CHEBI:15378"/>
        <dbReference type="ChEBI" id="CHEBI:37565"/>
        <dbReference type="ChEBI" id="CHEBI:43474"/>
        <dbReference type="ChEBI" id="CHEBI:58189"/>
    </reaction>
    <physiologicalReaction direction="left-to-right" evidence="5">
        <dbReference type="Rhea" id="RHEA:19670"/>
    </physiologicalReaction>
</comment>
<gene>
    <name evidence="8" type="ORF">SNAT2548_LOCUS23266</name>
</gene>
<feature type="domain" description="CobW C-terminal" evidence="7">
    <location>
        <begin position="297"/>
        <end position="407"/>
    </location>
</feature>
<dbReference type="InterPro" id="IPR036627">
    <property type="entry name" value="CobW-likC_sf"/>
</dbReference>
<dbReference type="Proteomes" id="UP000604046">
    <property type="component" value="Unassembled WGS sequence"/>
</dbReference>
<evidence type="ECO:0000313" key="9">
    <source>
        <dbReference type="Proteomes" id="UP000604046"/>
    </source>
</evidence>
<dbReference type="AlphaFoldDB" id="A0A812RB04"/>
<accession>A0A812RB04</accession>
<keyword evidence="3" id="KW-0143">Chaperone</keyword>
<dbReference type="InterPro" id="IPR027417">
    <property type="entry name" value="P-loop_NTPase"/>
</dbReference>
<dbReference type="PANTHER" id="PTHR43603">
    <property type="entry name" value="COBW DOMAIN-CONTAINING PROTEIN DDB_G0274527"/>
    <property type="match status" value="1"/>
</dbReference>
<dbReference type="SMART" id="SM00833">
    <property type="entry name" value="CobW_C"/>
    <property type="match status" value="1"/>
</dbReference>
<evidence type="ECO:0000256" key="3">
    <source>
        <dbReference type="ARBA" id="ARBA00023186"/>
    </source>
</evidence>
<name>A0A812RB04_9DINO</name>
<sequence length="426" mass="46986">MSVEVGPTEQKSEPEEHATCKHSEHETCGHEEMPSDSEPSGPLLPVTVLSGFLGAGKTTLLTHMLQNQEGLRVAVIVNDMAEVNIDAMLVKTGTEVLTGKDKMIEMQNGCICCTLREDLIENVTQLASEARFDYLVIESTGISEPMPVATTFVSEHEGRKLLGSVARLDTLVTVVDAVNFLKDYAMGEKLTDRPALGAEEPDSRTIAQLLADQVECANTIVLNKVDLISEREVVQMEGLLKQLNPKAWIVRATYAKVDLKLLFNTGSFDMEEAEEMPGWYQELDGGEHVPETLEYGISSIVFRAKRPFDPERLDEFFSTSLDGILRSKGLLWVAGLACSLVWHQAGTTMGMSPGPAWLHGSLDRAEWPPDTPEEYKTAPFGDMRQELVFIGKNFDPAELRRNLERALLTDSEFEDLKELGALDGAG</sequence>
<feature type="region of interest" description="Disordered" evidence="6">
    <location>
        <begin position="1"/>
        <end position="42"/>
    </location>
</feature>
<protein>
    <recommendedName>
        <fullName evidence="7">CobW C-terminal domain-containing protein</fullName>
    </recommendedName>
</protein>
<keyword evidence="2" id="KW-0378">Hydrolase</keyword>
<evidence type="ECO:0000259" key="7">
    <source>
        <dbReference type="SMART" id="SM00833"/>
    </source>
</evidence>
<dbReference type="GO" id="GO:0016787">
    <property type="term" value="F:hydrolase activity"/>
    <property type="evidence" value="ECO:0007669"/>
    <property type="project" value="UniProtKB-KW"/>
</dbReference>
<dbReference type="InterPro" id="IPR003495">
    <property type="entry name" value="CobW/HypB/UreG_nucleotide-bd"/>
</dbReference>
<dbReference type="EMBL" id="CAJNDS010002316">
    <property type="protein sequence ID" value="CAE7427965.1"/>
    <property type="molecule type" value="Genomic_DNA"/>
</dbReference>
<comment type="caution">
    <text evidence="8">The sequence shown here is derived from an EMBL/GenBank/DDBJ whole genome shotgun (WGS) entry which is preliminary data.</text>
</comment>
<dbReference type="Pfam" id="PF02492">
    <property type="entry name" value="cobW"/>
    <property type="match status" value="1"/>
</dbReference>
<dbReference type="Gene3D" id="3.40.50.300">
    <property type="entry name" value="P-loop containing nucleotide triphosphate hydrolases"/>
    <property type="match status" value="1"/>
</dbReference>
<evidence type="ECO:0000256" key="4">
    <source>
        <dbReference type="ARBA" id="ARBA00034320"/>
    </source>
</evidence>
<evidence type="ECO:0000256" key="6">
    <source>
        <dbReference type="SAM" id="MobiDB-lite"/>
    </source>
</evidence>
<feature type="compositionally biased region" description="Basic and acidic residues" evidence="6">
    <location>
        <begin position="10"/>
        <end position="33"/>
    </location>
</feature>
<reference evidence="8" key="1">
    <citation type="submission" date="2021-02" db="EMBL/GenBank/DDBJ databases">
        <authorList>
            <person name="Dougan E. K."/>
            <person name="Rhodes N."/>
            <person name="Thang M."/>
            <person name="Chan C."/>
        </authorList>
    </citation>
    <scope>NUCLEOTIDE SEQUENCE</scope>
</reference>
<dbReference type="Pfam" id="PF07683">
    <property type="entry name" value="CobW_C"/>
    <property type="match status" value="1"/>
</dbReference>
<evidence type="ECO:0000256" key="1">
    <source>
        <dbReference type="ARBA" id="ARBA00022741"/>
    </source>
</evidence>
<dbReference type="GO" id="GO:0000166">
    <property type="term" value="F:nucleotide binding"/>
    <property type="evidence" value="ECO:0007669"/>
    <property type="project" value="UniProtKB-KW"/>
</dbReference>
<proteinExistence type="inferred from homology"/>
<keyword evidence="1" id="KW-0547">Nucleotide-binding</keyword>
<keyword evidence="9" id="KW-1185">Reference proteome</keyword>
<dbReference type="PANTHER" id="PTHR43603:SF1">
    <property type="entry name" value="ZINC-REGULATED GTPASE METALLOPROTEIN ACTIVATOR 1"/>
    <property type="match status" value="1"/>
</dbReference>
<dbReference type="SUPFAM" id="SSF52540">
    <property type="entry name" value="P-loop containing nucleoside triphosphate hydrolases"/>
    <property type="match status" value="1"/>
</dbReference>
<evidence type="ECO:0000256" key="2">
    <source>
        <dbReference type="ARBA" id="ARBA00022801"/>
    </source>
</evidence>
<dbReference type="CDD" id="cd03112">
    <property type="entry name" value="CobW-like"/>
    <property type="match status" value="1"/>
</dbReference>
<evidence type="ECO:0000313" key="8">
    <source>
        <dbReference type="EMBL" id="CAE7427965.1"/>
    </source>
</evidence>
<dbReference type="OrthoDB" id="258627at2759"/>
<dbReference type="InterPro" id="IPR051927">
    <property type="entry name" value="Zn_Chap_cDPG_Synth"/>
</dbReference>
<comment type="similarity">
    <text evidence="4">Belongs to the SIMIBI class G3E GTPase family. ZNG1 subfamily.</text>
</comment>
<evidence type="ECO:0000256" key="5">
    <source>
        <dbReference type="ARBA" id="ARBA00049117"/>
    </source>
</evidence>
<dbReference type="InterPro" id="IPR011629">
    <property type="entry name" value="CobW-like_C"/>
</dbReference>
<organism evidence="8 9">
    <name type="scientific">Symbiodinium natans</name>
    <dbReference type="NCBI Taxonomy" id="878477"/>
    <lineage>
        <taxon>Eukaryota</taxon>
        <taxon>Sar</taxon>
        <taxon>Alveolata</taxon>
        <taxon>Dinophyceae</taxon>
        <taxon>Suessiales</taxon>
        <taxon>Symbiodiniaceae</taxon>
        <taxon>Symbiodinium</taxon>
    </lineage>
</organism>